<accession>A0ABN6G6X0</accession>
<evidence type="ECO:0000313" key="2">
    <source>
        <dbReference type="Proteomes" id="UP000680679"/>
    </source>
</evidence>
<sequence length="312" mass="34159">MEFGAAQGMIGVQQLQDVRRVIATGACQPGQDALADVAQRIEPAETPDERVIEGPAGQQDGLVAALDPFHARDRAETLFAFVIDEGVVAADDLESGLPGTQRIVALLAIAAMIGAVQESQTLECRPADQHTEADGDRQARVAAGRDGFDQGTETLDPESIRNGIVRIGARYREDGSVVGERTDQGDARVARRAGEQFLDPAGGDDRVRVEQDHIAGRRRQSPVHVADEAEILVGVRDRDTRLMRLQCVQPAQETQIAAGIVEYADRTVRRRMREHAVETAPDRLVTVEDRDQDFTTLTVQWLNVFRTIHGCR</sequence>
<keyword evidence="2" id="KW-1185">Reference proteome</keyword>
<proteinExistence type="predicted"/>
<evidence type="ECO:0000313" key="1">
    <source>
        <dbReference type="EMBL" id="BCU05740.1"/>
    </source>
</evidence>
<name>A0ABN6G6X0_9GAMM</name>
<protein>
    <submittedName>
        <fullName evidence="1">Uncharacterized protein</fullName>
    </submittedName>
</protein>
<dbReference type="EMBL" id="AP024563">
    <property type="protein sequence ID" value="BCU05740.1"/>
    <property type="molecule type" value="Genomic_DNA"/>
</dbReference>
<reference evidence="1 2" key="1">
    <citation type="submission" date="2021-04" db="EMBL/GenBank/DDBJ databases">
        <title>Complete genome sequencing of Allochromatium tepidum strain NZ.</title>
        <authorList>
            <person name="Tsukatani Y."/>
            <person name="Mori H."/>
        </authorList>
    </citation>
    <scope>NUCLEOTIDE SEQUENCE [LARGE SCALE GENOMIC DNA]</scope>
    <source>
        <strain evidence="1 2">NZ</strain>
    </source>
</reference>
<gene>
    <name evidence="1" type="ORF">Atep_04170</name>
</gene>
<organism evidence="1 2">
    <name type="scientific">Allochromatium tepidum</name>
    <dbReference type="NCBI Taxonomy" id="553982"/>
    <lineage>
        <taxon>Bacteria</taxon>
        <taxon>Pseudomonadati</taxon>
        <taxon>Pseudomonadota</taxon>
        <taxon>Gammaproteobacteria</taxon>
        <taxon>Chromatiales</taxon>
        <taxon>Chromatiaceae</taxon>
        <taxon>Allochromatium</taxon>
    </lineage>
</organism>
<dbReference type="Proteomes" id="UP000680679">
    <property type="component" value="Chromosome"/>
</dbReference>